<dbReference type="GO" id="GO:0046872">
    <property type="term" value="F:metal ion binding"/>
    <property type="evidence" value="ECO:0007669"/>
    <property type="project" value="UniProtKB-KW"/>
</dbReference>
<keyword evidence="2" id="KW-0479">Metal-binding</keyword>
<evidence type="ECO:0000256" key="3">
    <source>
        <dbReference type="ARBA" id="ARBA00023004"/>
    </source>
</evidence>
<keyword evidence="8" id="KW-1185">Reference proteome</keyword>
<feature type="domain" description="Molybdopterin dinucleotide-binding" evidence="6">
    <location>
        <begin position="578"/>
        <end position="691"/>
    </location>
</feature>
<dbReference type="Gene3D" id="3.40.228.10">
    <property type="entry name" value="Dimethylsulfoxide Reductase, domain 2"/>
    <property type="match status" value="1"/>
</dbReference>
<dbReference type="Proteomes" id="UP000056968">
    <property type="component" value="Chromosome"/>
</dbReference>
<dbReference type="InterPro" id="IPR009010">
    <property type="entry name" value="Asp_de-COase-like_dom_sf"/>
</dbReference>
<evidence type="ECO:0000313" key="7">
    <source>
        <dbReference type="EMBL" id="ALR19288.1"/>
    </source>
</evidence>
<keyword evidence="3" id="KW-0408">Iron</keyword>
<feature type="domain" description="Molybdopterin oxidoreductase" evidence="5">
    <location>
        <begin position="48"/>
        <end position="439"/>
    </location>
</feature>
<comment type="similarity">
    <text evidence="1">Belongs to the prokaryotic molybdopterin-containing oxidoreductase family.</text>
</comment>
<dbReference type="InterPro" id="IPR050612">
    <property type="entry name" value="Prok_Mopterin_Oxidored"/>
</dbReference>
<accession>A0A0S3EV42</accession>
<organism evidence="7 8">
    <name type="scientific">Sphingobium baderi</name>
    <dbReference type="NCBI Taxonomy" id="1332080"/>
    <lineage>
        <taxon>Bacteria</taxon>
        <taxon>Pseudomonadati</taxon>
        <taxon>Pseudomonadota</taxon>
        <taxon>Alphaproteobacteria</taxon>
        <taxon>Sphingomonadales</taxon>
        <taxon>Sphingomonadaceae</taxon>
        <taxon>Sphingobium</taxon>
    </lineage>
</organism>
<dbReference type="PANTHER" id="PTHR43742:SF6">
    <property type="entry name" value="OXIDOREDUCTASE YYAE-RELATED"/>
    <property type="match status" value="1"/>
</dbReference>
<dbReference type="SUPFAM" id="SSF53706">
    <property type="entry name" value="Formate dehydrogenase/DMSO reductase, domains 1-3"/>
    <property type="match status" value="1"/>
</dbReference>
<dbReference type="InterPro" id="IPR006657">
    <property type="entry name" value="MoPterin_dinucl-bd_dom"/>
</dbReference>
<protein>
    <recommendedName>
        <fullName evidence="9">4Fe-4S Mo/W bis-MGD-type domain-containing protein</fullName>
    </recommendedName>
</protein>
<dbReference type="GO" id="GO:0043546">
    <property type="term" value="F:molybdopterin cofactor binding"/>
    <property type="evidence" value="ECO:0007669"/>
    <property type="project" value="InterPro"/>
</dbReference>
<dbReference type="Gene3D" id="2.20.25.90">
    <property type="entry name" value="ADC-like domains"/>
    <property type="match status" value="1"/>
</dbReference>
<evidence type="ECO:0000259" key="6">
    <source>
        <dbReference type="Pfam" id="PF01568"/>
    </source>
</evidence>
<dbReference type="STRING" id="1332080.ATN00_02185"/>
<dbReference type="GO" id="GO:0051536">
    <property type="term" value="F:iron-sulfur cluster binding"/>
    <property type="evidence" value="ECO:0007669"/>
    <property type="project" value="UniProtKB-KW"/>
</dbReference>
<gene>
    <name evidence="7" type="ORF">ATN00_02185</name>
</gene>
<dbReference type="Pfam" id="PF01568">
    <property type="entry name" value="Molydop_binding"/>
    <property type="match status" value="1"/>
</dbReference>
<evidence type="ECO:0000256" key="4">
    <source>
        <dbReference type="ARBA" id="ARBA00023014"/>
    </source>
</evidence>
<dbReference type="PANTHER" id="PTHR43742">
    <property type="entry name" value="TRIMETHYLAMINE-N-OXIDE REDUCTASE"/>
    <property type="match status" value="1"/>
</dbReference>
<proteinExistence type="inferred from homology"/>
<dbReference type="InterPro" id="IPR006656">
    <property type="entry name" value="Mopterin_OxRdtase"/>
</dbReference>
<dbReference type="SUPFAM" id="SSF50692">
    <property type="entry name" value="ADC-like"/>
    <property type="match status" value="1"/>
</dbReference>
<evidence type="ECO:0000256" key="1">
    <source>
        <dbReference type="ARBA" id="ARBA00010312"/>
    </source>
</evidence>
<reference evidence="7 8" key="1">
    <citation type="submission" date="2015-11" db="EMBL/GenBank/DDBJ databases">
        <title>A Two-component Flavoprotein Monooxygenase System MeaXY Responsible for para-Hydroxylation of 2-Methyl-6-ethylaniline and 2,6-Diethylaniline in Sphingobium baderi DE-13.</title>
        <authorList>
            <person name="Cheng M."/>
            <person name="Meng Q."/>
            <person name="Yang Y."/>
            <person name="Chu C."/>
            <person name="Yan X."/>
            <person name="He J."/>
            <person name="Li S."/>
        </authorList>
    </citation>
    <scope>NUCLEOTIDE SEQUENCE [LARGE SCALE GENOMIC DNA]</scope>
    <source>
        <strain evidence="7 8">DE-13</strain>
    </source>
</reference>
<sequence>MPFCGTRVTLDDEDHVVQVRGDRDDLMTTGYACIKGLEASAAYYAPDRVLRPLKRQPDGSFAPIAWETALDEIAATIRATVAQYGGESIGGFRGTGAFLNASATSMLPAFLTAIGSHKHFTTYTIDQSAKSVTAGRMGFWNAPRHPLRDSDVRMMFGANPLVSLTNSYFDMTNPTKRMKEARARGMKLIVIDPRRTETAAFADIFLQPYPGEDPTIAAGLIRIILHEGWEDAAFCRDHVADLEILRTAVDPFTPDYVATRAGIDPADLRAAARLFAVECQRGGAYAGTGPSMAPHSNLSDHLIEALNVICGRYQREGERVVNPGVLRARGDPRAQVIPAGRSWEQGFKSRVGGYGMLGDEMMGGIMADEILAPGADQVRCFISHGSNLVNVIPDQQKMLRAIETLDLLVNIEPFMNETSRLAHYILPPKMGYEREDLTMFLYESLYAEPYARYTPAIAAPPAGSDLIDEWEIYWGLAKRLGLDLVYDGVPLDMATKPTTDRLLAIVARHAPVPFAQLKADEMGGIYEGTPQYVGPASDGHSGRFTVAPDDIVAELRQILDERDSHGAYHSHGAIFSHRLTSRRIRDVQNSAHRNIPAIRKRMPYNFAYLNPADLAAMDLVNGDRIEISSDAGMIPAAVEADAGVKPGVIQMTHGWGGLPGDTSYDRDGANTGLLISTDRNLEPINAMPRMSAVPVNIRPVRARVAEETDHAGGS</sequence>
<dbReference type="Gene3D" id="2.40.40.20">
    <property type="match status" value="1"/>
</dbReference>
<evidence type="ECO:0000256" key="2">
    <source>
        <dbReference type="ARBA" id="ARBA00022723"/>
    </source>
</evidence>
<evidence type="ECO:0000259" key="5">
    <source>
        <dbReference type="Pfam" id="PF00384"/>
    </source>
</evidence>
<name>A0A0S3EV42_9SPHN</name>
<dbReference type="AlphaFoldDB" id="A0A0S3EV42"/>
<dbReference type="Gene3D" id="3.40.50.740">
    <property type="match status" value="1"/>
</dbReference>
<evidence type="ECO:0000313" key="8">
    <source>
        <dbReference type="Proteomes" id="UP000056968"/>
    </source>
</evidence>
<dbReference type="GO" id="GO:0016491">
    <property type="term" value="F:oxidoreductase activity"/>
    <property type="evidence" value="ECO:0007669"/>
    <property type="project" value="InterPro"/>
</dbReference>
<dbReference type="Pfam" id="PF00384">
    <property type="entry name" value="Molybdopterin"/>
    <property type="match status" value="1"/>
</dbReference>
<dbReference type="KEGG" id="sbd:ATN00_02185"/>
<dbReference type="EMBL" id="CP013264">
    <property type="protein sequence ID" value="ALR19288.1"/>
    <property type="molecule type" value="Genomic_DNA"/>
</dbReference>
<keyword evidence="4" id="KW-0411">Iron-sulfur</keyword>
<evidence type="ECO:0008006" key="9">
    <source>
        <dbReference type="Google" id="ProtNLM"/>
    </source>
</evidence>